<sequence length="66" mass="7624">MMMMMVMLLLLLLLLAVLFVKLVAVIEHGLDRAEAPNICRPFNNDDNRCSDSRPKIEQAHRVMSWL</sequence>
<dbReference type="VEuPathDB" id="FungiDB:BO83DRAFT_382106"/>
<protein>
    <recommendedName>
        <fullName evidence="4">Secreted protein</fullName>
    </recommendedName>
</protein>
<reference evidence="2" key="1">
    <citation type="submission" date="2016-12" db="EMBL/GenBank/DDBJ databases">
        <title>The genomes of Aspergillus section Nigri reveals drivers in fungal speciation.</title>
        <authorList>
            <consortium name="DOE Joint Genome Institute"/>
            <person name="Vesth T.C."/>
            <person name="Nybo J."/>
            <person name="Theobald S."/>
            <person name="Brandl J."/>
            <person name="Frisvad J.C."/>
            <person name="Nielsen K.F."/>
            <person name="Lyhne E.K."/>
            <person name="Kogle M.E."/>
            <person name="Kuo A."/>
            <person name="Riley R."/>
            <person name="Clum A."/>
            <person name="Nolan M."/>
            <person name="Lipzen A."/>
            <person name="Salamov A."/>
            <person name="Henrissat B."/>
            <person name="Wiebenga A."/>
            <person name="De vries R.P."/>
            <person name="Grigoriev I.V."/>
            <person name="Mortensen U.H."/>
            <person name="Andersen M.R."/>
            <person name="Baker S.E."/>
        </authorList>
    </citation>
    <scope>NUCLEOTIDE SEQUENCE</scope>
    <source>
        <strain evidence="2">CBS 122712</strain>
    </source>
</reference>
<evidence type="ECO:0008006" key="4">
    <source>
        <dbReference type="Google" id="ProtNLM"/>
    </source>
</evidence>
<feature type="signal peptide" evidence="1">
    <location>
        <begin position="1"/>
        <end position="24"/>
    </location>
</feature>
<accession>A0A317UQ72</accession>
<feature type="chain" id="PRO_5016277799" description="Secreted protein" evidence="1">
    <location>
        <begin position="25"/>
        <end position="66"/>
    </location>
</feature>
<evidence type="ECO:0000313" key="3">
    <source>
        <dbReference type="Proteomes" id="UP000246171"/>
    </source>
</evidence>
<feature type="non-terminal residue" evidence="2">
    <location>
        <position position="66"/>
    </location>
</feature>
<comment type="caution">
    <text evidence="2">The sequence shown here is derived from an EMBL/GenBank/DDBJ whole genome shotgun (WGS) entry which is preliminary data.</text>
</comment>
<dbReference type="AlphaFoldDB" id="A0A317UQ72"/>
<keyword evidence="3" id="KW-1185">Reference proteome</keyword>
<evidence type="ECO:0000256" key="1">
    <source>
        <dbReference type="SAM" id="SignalP"/>
    </source>
</evidence>
<organism evidence="2 3">
    <name type="scientific">Aspergillus eucalypticola (strain CBS 122712 / IBT 29274)</name>
    <dbReference type="NCBI Taxonomy" id="1448314"/>
    <lineage>
        <taxon>Eukaryota</taxon>
        <taxon>Fungi</taxon>
        <taxon>Dikarya</taxon>
        <taxon>Ascomycota</taxon>
        <taxon>Pezizomycotina</taxon>
        <taxon>Eurotiomycetes</taxon>
        <taxon>Eurotiomycetidae</taxon>
        <taxon>Eurotiales</taxon>
        <taxon>Aspergillaceae</taxon>
        <taxon>Aspergillus</taxon>
        <taxon>Aspergillus subgen. Circumdati</taxon>
    </lineage>
</organism>
<dbReference type="RefSeq" id="XP_025383684.1">
    <property type="nucleotide sequence ID" value="XM_025532158.1"/>
</dbReference>
<evidence type="ECO:0000313" key="2">
    <source>
        <dbReference type="EMBL" id="PWY64143.1"/>
    </source>
</evidence>
<gene>
    <name evidence="2" type="ORF">BO83DRAFT_382106</name>
</gene>
<dbReference type="GeneID" id="37054120"/>
<dbReference type="EMBL" id="MSFU01000032">
    <property type="protein sequence ID" value="PWY64143.1"/>
    <property type="molecule type" value="Genomic_DNA"/>
</dbReference>
<proteinExistence type="predicted"/>
<keyword evidence="1" id="KW-0732">Signal</keyword>
<name>A0A317UQ72_ASPEC</name>
<dbReference type="Proteomes" id="UP000246171">
    <property type="component" value="Unassembled WGS sequence"/>
</dbReference>